<reference evidence="1 2" key="1">
    <citation type="submission" date="2023-05" db="EMBL/GenBank/DDBJ databases">
        <title>A 100% complete, gapless, phased diploid assembly of the Scenedesmus obliquus UTEX 3031 genome.</title>
        <authorList>
            <person name="Biondi T.C."/>
            <person name="Hanschen E.R."/>
            <person name="Kwon T."/>
            <person name="Eng W."/>
            <person name="Kruse C.P.S."/>
            <person name="Koehler S.I."/>
            <person name="Kunde Y."/>
            <person name="Gleasner C.D."/>
            <person name="You Mak K.T."/>
            <person name="Polle J."/>
            <person name="Hovde B.T."/>
            <person name="Starkenburg S.R."/>
        </authorList>
    </citation>
    <scope>NUCLEOTIDE SEQUENCE [LARGE SCALE GENOMIC DNA]</scope>
    <source>
        <strain evidence="1 2">DOE0152z</strain>
    </source>
</reference>
<gene>
    <name evidence="1" type="ORF">OEZ85_006730</name>
</gene>
<dbReference type="Proteomes" id="UP001244341">
    <property type="component" value="Chromosome 4b"/>
</dbReference>
<evidence type="ECO:0000313" key="2">
    <source>
        <dbReference type="Proteomes" id="UP001244341"/>
    </source>
</evidence>
<protein>
    <submittedName>
        <fullName evidence="1">Uncharacterized protein</fullName>
    </submittedName>
</protein>
<keyword evidence="2" id="KW-1185">Reference proteome</keyword>
<accession>A0ABY8TVI8</accession>
<proteinExistence type="predicted"/>
<evidence type="ECO:0000313" key="1">
    <source>
        <dbReference type="EMBL" id="WIA13136.1"/>
    </source>
</evidence>
<name>A0ABY8TVI8_TETOB</name>
<dbReference type="EMBL" id="CP126211">
    <property type="protein sequence ID" value="WIA13136.1"/>
    <property type="molecule type" value="Genomic_DNA"/>
</dbReference>
<organism evidence="1 2">
    <name type="scientific">Tetradesmus obliquus</name>
    <name type="common">Green alga</name>
    <name type="synonym">Acutodesmus obliquus</name>
    <dbReference type="NCBI Taxonomy" id="3088"/>
    <lineage>
        <taxon>Eukaryota</taxon>
        <taxon>Viridiplantae</taxon>
        <taxon>Chlorophyta</taxon>
        <taxon>core chlorophytes</taxon>
        <taxon>Chlorophyceae</taxon>
        <taxon>CS clade</taxon>
        <taxon>Sphaeropleales</taxon>
        <taxon>Scenedesmaceae</taxon>
        <taxon>Tetradesmus</taxon>
    </lineage>
</organism>
<sequence length="106" mass="10931">MQCRALQQRLLQQQQQQAAAEKDHQAAAAAAAAGDGEQPAGGIGMAGVEVAAAAGVAAAGALPNAAYVKDVIKHYLLDPEFQSFVDRVDAQWDEVEGELAAQQAAC</sequence>